<evidence type="ECO:0000256" key="5">
    <source>
        <dbReference type="ARBA" id="ARBA00022852"/>
    </source>
</evidence>
<evidence type="ECO:0000259" key="10">
    <source>
        <dbReference type="PROSITE" id="PS51412"/>
    </source>
</evidence>
<dbReference type="SMART" id="SM00192">
    <property type="entry name" value="LDLa"/>
    <property type="match status" value="1"/>
</dbReference>
<evidence type="ECO:0000256" key="1">
    <source>
        <dbReference type="ARBA" id="ARBA00004370"/>
    </source>
</evidence>
<dbReference type="PANTHER" id="PTHR45742:SF8">
    <property type="entry name" value="FLOCCULATION PROTEIN FLO11"/>
    <property type="match status" value="1"/>
</dbReference>
<evidence type="ECO:0000256" key="9">
    <source>
        <dbReference type="SAM" id="SignalP"/>
    </source>
</evidence>
<dbReference type="PROSITE" id="PS51412">
    <property type="entry name" value="MACPF_2"/>
    <property type="match status" value="1"/>
</dbReference>
<evidence type="ECO:0000256" key="3">
    <source>
        <dbReference type="ARBA" id="ARBA00009214"/>
    </source>
</evidence>
<organism evidence="11 12">
    <name type="scientific">Clavelina lepadiformis</name>
    <name type="common">Light-bulb sea squirt</name>
    <name type="synonym">Ascidia lepadiformis</name>
    <dbReference type="NCBI Taxonomy" id="159417"/>
    <lineage>
        <taxon>Eukaryota</taxon>
        <taxon>Metazoa</taxon>
        <taxon>Chordata</taxon>
        <taxon>Tunicata</taxon>
        <taxon>Ascidiacea</taxon>
        <taxon>Aplousobranchia</taxon>
        <taxon>Clavelinidae</taxon>
        <taxon>Clavelina</taxon>
    </lineage>
</organism>
<dbReference type="PROSITE" id="PS01209">
    <property type="entry name" value="LDLRA_1"/>
    <property type="match status" value="1"/>
</dbReference>
<evidence type="ECO:0000256" key="2">
    <source>
        <dbReference type="ARBA" id="ARBA00004613"/>
    </source>
</evidence>
<keyword evidence="7 8" id="KW-1015">Disulfide bond</keyword>
<comment type="caution">
    <text evidence="11">The sequence shown here is derived from an EMBL/GenBank/DDBJ whole genome shotgun (WGS) entry which is preliminary data.</text>
</comment>
<comment type="similarity">
    <text evidence="3">Belongs to the complement C6/C7/C8/C9 family.</text>
</comment>
<proteinExistence type="inferred from homology"/>
<dbReference type="PRINTS" id="PR00764">
    <property type="entry name" value="COMPLEMENTC9"/>
</dbReference>
<dbReference type="Pfam" id="PF01823">
    <property type="entry name" value="MACPF"/>
    <property type="match status" value="1"/>
</dbReference>
<dbReference type="PROSITE" id="PS00279">
    <property type="entry name" value="MACPF_1"/>
    <property type="match status" value="1"/>
</dbReference>
<dbReference type="CDD" id="cd00112">
    <property type="entry name" value="LDLa"/>
    <property type="match status" value="1"/>
</dbReference>
<keyword evidence="5" id="KW-0204">Cytolysis</keyword>
<evidence type="ECO:0000256" key="8">
    <source>
        <dbReference type="PROSITE-ProRule" id="PRU00124"/>
    </source>
</evidence>
<keyword evidence="9" id="KW-0732">Signal</keyword>
<comment type="caution">
    <text evidence="8">Lacks conserved residue(s) required for the propagation of feature annotation.</text>
</comment>
<feature type="disulfide bond" evidence="8">
    <location>
        <begin position="131"/>
        <end position="146"/>
    </location>
</feature>
<sequence>MKFLVLIGLVLCATSSTSQAETTTIATETTPGSTTEDPTKIKCQSNETTWSECFPGSTSDPYAWMEKVHYLTPSQANYDGICDAQFSANYVETKSCKATEPLVEDLSTTACDTTEFKCTFNGRCISVELKCNGDDDCGDYSDEKGCPSTDTTVCGFTIPDTSNSAPPVGERYLTGISGIDEFAQGFDLLTGEFRSNVLTMAPHGSCRRQLITGTTDSYYRIPVNVASFRQIYEVVVENAKVYESGVGILNTTKAALQYNLNFGGEIRDIDGRTGLSQNSAIKSMVTDSITNDRARAFVNVDTNVNTAQITLKESSSLQLSTEFISRIMKLPYHTYSANKYLSLVQDFGTHYVSLGKLGGSFRDAQVYSRCWLESVEYEAYSTRPWRQNVAECARQFFFYNLEQTSTLPSNCQRNDAGTTTTLEQELTDTIKYVSGGSIATASDVKFNLGKTAWDAWIASIITGPVLNMRDFKIERISSLISSSSIPLNQTQSSRRENITTYINQAIDEYMSVYDASSLCEQCAVLSSDEVAYSEDGMPYEIEYYGVSYVTGTTADYKCHCAYSSPPSEATCGAARSMAAALFLLLSVITCYANTFY</sequence>
<evidence type="ECO:0000256" key="7">
    <source>
        <dbReference type="ARBA" id="ARBA00023157"/>
    </source>
</evidence>
<accession>A0ABP0F0W8</accession>
<dbReference type="InterPro" id="IPR036055">
    <property type="entry name" value="LDL_receptor-like_sf"/>
</dbReference>
<dbReference type="SMART" id="SM00457">
    <property type="entry name" value="MACPF"/>
    <property type="match status" value="1"/>
</dbReference>
<evidence type="ECO:0000313" key="12">
    <source>
        <dbReference type="Proteomes" id="UP001642483"/>
    </source>
</evidence>
<keyword evidence="12" id="KW-1185">Reference proteome</keyword>
<dbReference type="SUPFAM" id="SSF57424">
    <property type="entry name" value="LDL receptor-like module"/>
    <property type="match status" value="1"/>
</dbReference>
<name>A0ABP0F0W8_CLALP</name>
<protein>
    <recommendedName>
        <fullName evidence="10">MACPF domain-containing protein</fullName>
    </recommendedName>
</protein>
<feature type="chain" id="PRO_5045784149" description="MACPF domain-containing protein" evidence="9">
    <location>
        <begin position="21"/>
        <end position="596"/>
    </location>
</feature>
<gene>
    <name evidence="11" type="ORF">CVLEPA_LOCUS1062</name>
</gene>
<evidence type="ECO:0000256" key="4">
    <source>
        <dbReference type="ARBA" id="ARBA00022525"/>
    </source>
</evidence>
<dbReference type="EMBL" id="CAWYQH010000001">
    <property type="protein sequence ID" value="CAK8672064.1"/>
    <property type="molecule type" value="Genomic_DNA"/>
</dbReference>
<dbReference type="InterPro" id="IPR023415">
    <property type="entry name" value="LDLR_class-A_CS"/>
</dbReference>
<comment type="subcellular location">
    <subcellularLocation>
        <location evidence="1">Membrane</location>
    </subcellularLocation>
    <subcellularLocation>
        <location evidence="2">Secreted</location>
    </subcellularLocation>
</comment>
<dbReference type="Gene3D" id="4.10.400.10">
    <property type="entry name" value="Low-density Lipoprotein Receptor"/>
    <property type="match status" value="1"/>
</dbReference>
<dbReference type="Pfam" id="PF00057">
    <property type="entry name" value="Ldl_recept_a"/>
    <property type="match status" value="1"/>
</dbReference>
<dbReference type="PANTHER" id="PTHR45742">
    <property type="entry name" value="COMPLEMENT COMPONENT C6"/>
    <property type="match status" value="1"/>
</dbReference>
<dbReference type="Proteomes" id="UP001642483">
    <property type="component" value="Unassembled WGS sequence"/>
</dbReference>
<evidence type="ECO:0000313" key="11">
    <source>
        <dbReference type="EMBL" id="CAK8672064.1"/>
    </source>
</evidence>
<dbReference type="InterPro" id="IPR020863">
    <property type="entry name" value="MACPF_CS"/>
</dbReference>
<keyword evidence="6" id="KW-0472">Membrane</keyword>
<dbReference type="InterPro" id="IPR002172">
    <property type="entry name" value="LDrepeatLR_classA_rpt"/>
</dbReference>
<keyword evidence="4" id="KW-0964">Secreted</keyword>
<feature type="domain" description="MACPF" evidence="10">
    <location>
        <begin position="165"/>
        <end position="513"/>
    </location>
</feature>
<feature type="signal peptide" evidence="9">
    <location>
        <begin position="1"/>
        <end position="20"/>
    </location>
</feature>
<dbReference type="InterPro" id="IPR020864">
    <property type="entry name" value="MACPF"/>
</dbReference>
<dbReference type="InterPro" id="IPR001862">
    <property type="entry name" value="MAC_perforin"/>
</dbReference>
<dbReference type="PROSITE" id="PS50068">
    <property type="entry name" value="LDLRA_2"/>
    <property type="match status" value="1"/>
</dbReference>
<evidence type="ECO:0000256" key="6">
    <source>
        <dbReference type="ARBA" id="ARBA00023136"/>
    </source>
</evidence>
<reference evidence="11 12" key="1">
    <citation type="submission" date="2024-02" db="EMBL/GenBank/DDBJ databases">
        <authorList>
            <person name="Daric V."/>
            <person name="Darras S."/>
        </authorList>
    </citation>
    <scope>NUCLEOTIDE SEQUENCE [LARGE SCALE GENOMIC DNA]</scope>
</reference>